<protein>
    <recommendedName>
        <fullName evidence="3">NmrA-like family protein</fullName>
    </recommendedName>
</protein>
<evidence type="ECO:0000313" key="2">
    <source>
        <dbReference type="Proteomes" id="UP000199184"/>
    </source>
</evidence>
<proteinExistence type="predicted"/>
<evidence type="ECO:0000313" key="1">
    <source>
        <dbReference type="EMBL" id="SCB44050.1"/>
    </source>
</evidence>
<keyword evidence="2" id="KW-1185">Reference proteome</keyword>
<dbReference type="AlphaFoldDB" id="A0A1C3WVQ3"/>
<name>A0A1C3WVQ3_9BRAD</name>
<sequence length="103" mass="11040">MTRLERSTGGQRTIVVVGVTSEVEILGRALGRQVAYQAAPYSNVRAGMIENDISASFADALIETARSFNNGERWAMEAPGPRNTALTSLERWAERAFGAAGPA</sequence>
<dbReference type="EMBL" id="FMAI01000010">
    <property type="protein sequence ID" value="SCB44050.1"/>
    <property type="molecule type" value="Genomic_DNA"/>
</dbReference>
<reference evidence="2" key="1">
    <citation type="submission" date="2016-08" db="EMBL/GenBank/DDBJ databases">
        <authorList>
            <person name="Varghese N."/>
            <person name="Submissions Spin"/>
        </authorList>
    </citation>
    <scope>NUCLEOTIDE SEQUENCE [LARGE SCALE GENOMIC DNA]</scope>
    <source>
        <strain evidence="2">ERR11</strain>
    </source>
</reference>
<dbReference type="Proteomes" id="UP000199184">
    <property type="component" value="Unassembled WGS sequence"/>
</dbReference>
<evidence type="ECO:0008006" key="3">
    <source>
        <dbReference type="Google" id="ProtNLM"/>
    </source>
</evidence>
<dbReference type="Gene3D" id="3.90.25.10">
    <property type="entry name" value="UDP-galactose 4-epimerase, domain 1"/>
    <property type="match status" value="1"/>
</dbReference>
<gene>
    <name evidence="1" type="ORF">GA0061098_101093</name>
</gene>
<organism evidence="1 2">
    <name type="scientific">Bradyrhizobium shewense</name>
    <dbReference type="NCBI Taxonomy" id="1761772"/>
    <lineage>
        <taxon>Bacteria</taxon>
        <taxon>Pseudomonadati</taxon>
        <taxon>Pseudomonadota</taxon>
        <taxon>Alphaproteobacteria</taxon>
        <taxon>Hyphomicrobiales</taxon>
        <taxon>Nitrobacteraceae</taxon>
        <taxon>Bradyrhizobium</taxon>
    </lineage>
</organism>
<accession>A0A1C3WVQ3</accession>
<dbReference type="RefSeq" id="WP_129590901.1">
    <property type="nucleotide sequence ID" value="NZ_FMAI01000010.1"/>
</dbReference>